<sequence length="219" mass="24260">MKKKLAKILIALGIILVVFSGFIYVLDKKLFPVAMVIADSDLKSKSLDIINRCILNEYSKDFNYDNIIKIQKDNNGNIVLLRADTLKLNRIANTIAIESKKKLAALGRRGIKLYVADILQNSIVSEHGPKVTVKMTPIGRIEVKYRSELKSAGINQVIHRIYVELKTKIRIVIATRSREVTVANEVPICETVIVGKVPATSINMDMSGASSSVPAARDK</sequence>
<reference evidence="2 3" key="1">
    <citation type="submission" date="2017-03" db="EMBL/GenBank/DDBJ databases">
        <title>Genome sequence of Clostridium oryzae DSM 28571.</title>
        <authorList>
            <person name="Poehlein A."/>
            <person name="Daniel R."/>
        </authorList>
    </citation>
    <scope>NUCLEOTIDE SEQUENCE [LARGE SCALE GENOMIC DNA]</scope>
    <source>
        <strain evidence="2 3">DSM 28571</strain>
    </source>
</reference>
<dbReference type="STRING" id="1450648.CLORY_10750"/>
<dbReference type="EMBL" id="MZGV01000008">
    <property type="protein sequence ID" value="OPJ63567.1"/>
    <property type="molecule type" value="Genomic_DNA"/>
</dbReference>
<proteinExistence type="predicted"/>
<dbReference type="InterPro" id="IPR014197">
    <property type="entry name" value="Sporulation_prot_YunB"/>
</dbReference>
<accession>A0A1V4IVX8</accession>
<keyword evidence="1" id="KW-0472">Membrane</keyword>
<keyword evidence="1" id="KW-0812">Transmembrane</keyword>
<dbReference type="NCBIfam" id="TIGR02832">
    <property type="entry name" value="spo_yunB"/>
    <property type="match status" value="1"/>
</dbReference>
<comment type="caution">
    <text evidence="2">The sequence shown here is derived from an EMBL/GenBank/DDBJ whole genome shotgun (WGS) entry which is preliminary data.</text>
</comment>
<protein>
    <submittedName>
        <fullName evidence="2">Sporulation protein YunB</fullName>
    </submittedName>
</protein>
<evidence type="ECO:0000313" key="2">
    <source>
        <dbReference type="EMBL" id="OPJ63567.1"/>
    </source>
</evidence>
<dbReference type="AlphaFoldDB" id="A0A1V4IVX8"/>
<dbReference type="PIRSF" id="PIRSF021383">
    <property type="entry name" value="YunB"/>
    <property type="match status" value="1"/>
</dbReference>
<gene>
    <name evidence="2" type="primary">yunB</name>
    <name evidence="2" type="ORF">CLORY_10750</name>
</gene>
<feature type="transmembrane region" description="Helical" evidence="1">
    <location>
        <begin position="6"/>
        <end position="26"/>
    </location>
</feature>
<organism evidence="2 3">
    <name type="scientific">Clostridium oryzae</name>
    <dbReference type="NCBI Taxonomy" id="1450648"/>
    <lineage>
        <taxon>Bacteria</taxon>
        <taxon>Bacillati</taxon>
        <taxon>Bacillota</taxon>
        <taxon>Clostridia</taxon>
        <taxon>Eubacteriales</taxon>
        <taxon>Clostridiaceae</taxon>
        <taxon>Clostridium</taxon>
    </lineage>
</organism>
<name>A0A1V4IVX8_9CLOT</name>
<keyword evidence="3" id="KW-1185">Reference proteome</keyword>
<evidence type="ECO:0000256" key="1">
    <source>
        <dbReference type="SAM" id="Phobius"/>
    </source>
</evidence>
<evidence type="ECO:0000313" key="3">
    <source>
        <dbReference type="Proteomes" id="UP000190080"/>
    </source>
</evidence>
<dbReference type="RefSeq" id="WP_242954349.1">
    <property type="nucleotide sequence ID" value="NZ_MZGV01000008.1"/>
</dbReference>
<dbReference type="Proteomes" id="UP000190080">
    <property type="component" value="Unassembled WGS sequence"/>
</dbReference>
<dbReference type="Pfam" id="PF09560">
    <property type="entry name" value="Spore_YunB"/>
    <property type="match status" value="1"/>
</dbReference>
<keyword evidence="1" id="KW-1133">Transmembrane helix</keyword>